<evidence type="ECO:0000313" key="7">
    <source>
        <dbReference type="Proteomes" id="UP001230908"/>
    </source>
</evidence>
<evidence type="ECO:0000256" key="3">
    <source>
        <dbReference type="ARBA" id="ARBA00022741"/>
    </source>
</evidence>
<dbReference type="InterPro" id="IPR003439">
    <property type="entry name" value="ABC_transporter-like_ATP-bd"/>
</dbReference>
<accession>A0ABU0ZDK1</accession>
<evidence type="ECO:0000256" key="1">
    <source>
        <dbReference type="ARBA" id="ARBA00005417"/>
    </source>
</evidence>
<dbReference type="InterPro" id="IPR027417">
    <property type="entry name" value="P-loop_NTPase"/>
</dbReference>
<dbReference type="EMBL" id="JAVHUY010000009">
    <property type="protein sequence ID" value="MDQ7905127.1"/>
    <property type="molecule type" value="Genomic_DNA"/>
</dbReference>
<evidence type="ECO:0000313" key="6">
    <source>
        <dbReference type="EMBL" id="MDQ7905127.1"/>
    </source>
</evidence>
<dbReference type="NCBIfam" id="NF008453">
    <property type="entry name" value="PRK11308.1"/>
    <property type="match status" value="2"/>
</dbReference>
<dbReference type="PROSITE" id="PS50893">
    <property type="entry name" value="ABC_TRANSPORTER_2"/>
    <property type="match status" value="2"/>
</dbReference>
<dbReference type="PANTHER" id="PTHR43776:SF7">
    <property type="entry name" value="D,D-DIPEPTIDE TRANSPORT ATP-BINDING PROTEIN DDPF-RELATED"/>
    <property type="match status" value="1"/>
</dbReference>
<protein>
    <submittedName>
        <fullName evidence="6">ABC transporter ATP-binding protein</fullName>
    </submittedName>
</protein>
<organism evidence="6 7">
    <name type="scientific">Phytohabitans maris</name>
    <dbReference type="NCBI Taxonomy" id="3071409"/>
    <lineage>
        <taxon>Bacteria</taxon>
        <taxon>Bacillati</taxon>
        <taxon>Actinomycetota</taxon>
        <taxon>Actinomycetes</taxon>
        <taxon>Micromonosporales</taxon>
        <taxon>Micromonosporaceae</taxon>
    </lineage>
</organism>
<feature type="domain" description="ABC transporter" evidence="5">
    <location>
        <begin position="279"/>
        <end position="522"/>
    </location>
</feature>
<dbReference type="Gene3D" id="3.40.50.300">
    <property type="entry name" value="P-loop containing nucleotide triphosphate hydrolases"/>
    <property type="match status" value="2"/>
</dbReference>
<dbReference type="InterPro" id="IPR013563">
    <property type="entry name" value="Oligopep_ABC_C"/>
</dbReference>
<dbReference type="CDD" id="cd03257">
    <property type="entry name" value="ABC_NikE_OppD_transporters"/>
    <property type="match status" value="2"/>
</dbReference>
<dbReference type="Pfam" id="PF00005">
    <property type="entry name" value="ABC_tran"/>
    <property type="match status" value="2"/>
</dbReference>
<dbReference type="Pfam" id="PF08352">
    <property type="entry name" value="oligo_HPY"/>
    <property type="match status" value="2"/>
</dbReference>
<keyword evidence="7" id="KW-1185">Reference proteome</keyword>
<dbReference type="InterPro" id="IPR050319">
    <property type="entry name" value="ABC_transp_ATP-bind"/>
</dbReference>
<sequence>MSTSPLLSIEDLRVRYRVDPAVPALDGVDLTVGEGEVVAVVGESGSGKSTMARTVLGLTLPAAHVSGRIAFQGRDLLPLDARRWREVRGRGIGLIAQDPLAALNPVMRVGDQVAEALLAQRLVDRRGVRRKVVEALAAAGLDDPEPLARRYPHELSGGMRQRVLIGLMIALRPRLIVADEPTSALDVTVQRVILDQITALNAGGTGVLLITHDLAVAAERAHRVVVLRHGRMVETGPAAQVLDRPAAAYTRELVTALPGLTSARKVRAPARTDAPMPLLCVRDLTKVYGRKQRATRAVDGVSFDVHAGETVAVVGESGSGKTTTARMVLRLAAPTAGRILFQGADITTLGGRDLRRTRRHIQLVHQDPASTLDPRFTVERCVAEPLKVFTSGTAAERRRTVARLLDEVALGPELLRRRSTELSGGQRQRVAIARALACRPDLLVCDEPVSALDVSVQSQILDLLVRLQQELSLSYLFISHDLAVVRQIAHRVVVMRHGRVVETGTTEQIFDAPRHDYTKALLAAIPGRPAHAAAP</sequence>
<dbReference type="InterPro" id="IPR003593">
    <property type="entry name" value="AAA+_ATPase"/>
</dbReference>
<name>A0ABU0ZDK1_9ACTN</name>
<feature type="domain" description="ABC transporter" evidence="5">
    <location>
        <begin position="7"/>
        <end position="254"/>
    </location>
</feature>
<evidence type="ECO:0000259" key="5">
    <source>
        <dbReference type="PROSITE" id="PS50893"/>
    </source>
</evidence>
<comment type="similarity">
    <text evidence="1">Belongs to the ABC transporter superfamily.</text>
</comment>
<evidence type="ECO:0000256" key="2">
    <source>
        <dbReference type="ARBA" id="ARBA00022448"/>
    </source>
</evidence>
<dbReference type="SMART" id="SM00382">
    <property type="entry name" value="AAA"/>
    <property type="match status" value="2"/>
</dbReference>
<dbReference type="SUPFAM" id="SSF52540">
    <property type="entry name" value="P-loop containing nucleoside triphosphate hydrolases"/>
    <property type="match status" value="2"/>
</dbReference>
<keyword evidence="2" id="KW-0813">Transport</keyword>
<dbReference type="InterPro" id="IPR017871">
    <property type="entry name" value="ABC_transporter-like_CS"/>
</dbReference>
<evidence type="ECO:0000256" key="4">
    <source>
        <dbReference type="ARBA" id="ARBA00022840"/>
    </source>
</evidence>
<dbReference type="NCBIfam" id="NF007739">
    <property type="entry name" value="PRK10419.1"/>
    <property type="match status" value="2"/>
</dbReference>
<dbReference type="PROSITE" id="PS00211">
    <property type="entry name" value="ABC_TRANSPORTER_1"/>
    <property type="match status" value="2"/>
</dbReference>
<dbReference type="RefSeq" id="WP_308712401.1">
    <property type="nucleotide sequence ID" value="NZ_JAVHUY010000009.1"/>
</dbReference>
<proteinExistence type="inferred from homology"/>
<keyword evidence="3" id="KW-0547">Nucleotide-binding</keyword>
<keyword evidence="4 6" id="KW-0067">ATP-binding</keyword>
<dbReference type="PANTHER" id="PTHR43776">
    <property type="entry name" value="TRANSPORT ATP-BINDING PROTEIN"/>
    <property type="match status" value="1"/>
</dbReference>
<gene>
    <name evidence="6" type="ORF">RB614_11400</name>
</gene>
<dbReference type="Proteomes" id="UP001230908">
    <property type="component" value="Unassembled WGS sequence"/>
</dbReference>
<dbReference type="GO" id="GO:0005524">
    <property type="term" value="F:ATP binding"/>
    <property type="evidence" value="ECO:0007669"/>
    <property type="project" value="UniProtKB-KW"/>
</dbReference>
<reference evidence="6 7" key="1">
    <citation type="submission" date="2023-08" db="EMBL/GenBank/DDBJ databases">
        <title>Phytohabitans sansha sp. nov., isolated from marine sediment.</title>
        <authorList>
            <person name="Zhao Y."/>
            <person name="Yi K."/>
        </authorList>
    </citation>
    <scope>NUCLEOTIDE SEQUENCE [LARGE SCALE GENOMIC DNA]</scope>
    <source>
        <strain evidence="6 7">ZYX-F-186</strain>
    </source>
</reference>
<comment type="caution">
    <text evidence="6">The sequence shown here is derived from an EMBL/GenBank/DDBJ whole genome shotgun (WGS) entry which is preliminary data.</text>
</comment>